<proteinExistence type="predicted"/>
<evidence type="ECO:0000313" key="12">
    <source>
        <dbReference type="EMBL" id="RFU17803.1"/>
    </source>
</evidence>
<dbReference type="GO" id="GO:0006417">
    <property type="term" value="P:regulation of translation"/>
    <property type="evidence" value="ECO:0007669"/>
    <property type="project" value="TreeGrafter"/>
</dbReference>
<comment type="subcellular location">
    <subcellularLocation>
        <location evidence="2">Cell membrane</location>
    </subcellularLocation>
    <subcellularLocation>
        <location evidence="1">Membrane</location>
        <topology evidence="1">Single-pass membrane protein</topology>
    </subcellularLocation>
</comment>
<dbReference type="Gene3D" id="1.10.10.1320">
    <property type="entry name" value="Anti-sigma factor, zinc-finger domain"/>
    <property type="match status" value="1"/>
</dbReference>
<dbReference type="InterPro" id="IPR027383">
    <property type="entry name" value="Znf_put"/>
</dbReference>
<keyword evidence="5 9" id="KW-1133">Transmembrane helix</keyword>
<dbReference type="Pfam" id="PF10099">
    <property type="entry name" value="RskA_C"/>
    <property type="match status" value="1"/>
</dbReference>
<evidence type="ECO:0000256" key="3">
    <source>
        <dbReference type="ARBA" id="ARBA00022475"/>
    </source>
</evidence>
<dbReference type="GO" id="GO:0016989">
    <property type="term" value="F:sigma factor antagonist activity"/>
    <property type="evidence" value="ECO:0007669"/>
    <property type="project" value="TreeGrafter"/>
</dbReference>
<evidence type="ECO:0000256" key="5">
    <source>
        <dbReference type="ARBA" id="ARBA00022989"/>
    </source>
</evidence>
<dbReference type="InterPro" id="IPR018764">
    <property type="entry name" value="RskA_C"/>
</dbReference>
<dbReference type="RefSeq" id="WP_117298551.1">
    <property type="nucleotide sequence ID" value="NZ_QVQT02000002.1"/>
</dbReference>
<dbReference type="GO" id="GO:0005886">
    <property type="term" value="C:plasma membrane"/>
    <property type="evidence" value="ECO:0007669"/>
    <property type="project" value="UniProtKB-SubCell"/>
</dbReference>
<dbReference type="OrthoDB" id="9806296at2"/>
<name>A0A372ITQ3_9BACT</name>
<evidence type="ECO:0000256" key="9">
    <source>
        <dbReference type="SAM" id="Phobius"/>
    </source>
</evidence>
<dbReference type="Pfam" id="PF13490">
    <property type="entry name" value="zf-HC2"/>
    <property type="match status" value="1"/>
</dbReference>
<feature type="transmembrane region" description="Helical" evidence="9">
    <location>
        <begin position="106"/>
        <end position="126"/>
    </location>
</feature>
<evidence type="ECO:0000313" key="13">
    <source>
        <dbReference type="Proteomes" id="UP000264702"/>
    </source>
</evidence>
<gene>
    <name evidence="12" type="ORF">D0Y96_06745</name>
</gene>
<organism evidence="12 13">
    <name type="scientific">Paracidobacterium acidisoli</name>
    <dbReference type="NCBI Taxonomy" id="2303751"/>
    <lineage>
        <taxon>Bacteria</taxon>
        <taxon>Pseudomonadati</taxon>
        <taxon>Acidobacteriota</taxon>
        <taxon>Terriglobia</taxon>
        <taxon>Terriglobales</taxon>
        <taxon>Acidobacteriaceae</taxon>
        <taxon>Paracidobacterium</taxon>
    </lineage>
</organism>
<dbReference type="InterPro" id="IPR041916">
    <property type="entry name" value="Anti_sigma_zinc_sf"/>
</dbReference>
<keyword evidence="6 9" id="KW-0472">Membrane</keyword>
<comment type="caution">
    <text evidence="12">The sequence shown here is derived from an EMBL/GenBank/DDBJ whole genome shotgun (WGS) entry which is preliminary data.</text>
</comment>
<evidence type="ECO:0000256" key="4">
    <source>
        <dbReference type="ARBA" id="ARBA00022692"/>
    </source>
</evidence>
<evidence type="ECO:0000256" key="8">
    <source>
        <dbReference type="ARBA" id="ARBA00030803"/>
    </source>
</evidence>
<keyword evidence="3" id="KW-1003">Cell membrane</keyword>
<dbReference type="PANTHER" id="PTHR37461:SF1">
    <property type="entry name" value="ANTI-SIGMA-K FACTOR RSKA"/>
    <property type="match status" value="1"/>
</dbReference>
<dbReference type="AlphaFoldDB" id="A0A372ITQ3"/>
<feature type="domain" description="Anti-sigma K factor RskA C-terminal" evidence="10">
    <location>
        <begin position="113"/>
        <end position="266"/>
    </location>
</feature>
<evidence type="ECO:0000259" key="11">
    <source>
        <dbReference type="Pfam" id="PF13490"/>
    </source>
</evidence>
<dbReference type="PANTHER" id="PTHR37461">
    <property type="entry name" value="ANTI-SIGMA-K FACTOR RSKA"/>
    <property type="match status" value="1"/>
</dbReference>
<keyword evidence="13" id="KW-1185">Reference proteome</keyword>
<keyword evidence="4 9" id="KW-0812">Transmembrane</keyword>
<evidence type="ECO:0000256" key="7">
    <source>
        <dbReference type="ARBA" id="ARBA00029829"/>
    </source>
</evidence>
<evidence type="ECO:0000259" key="10">
    <source>
        <dbReference type="Pfam" id="PF10099"/>
    </source>
</evidence>
<evidence type="ECO:0000256" key="2">
    <source>
        <dbReference type="ARBA" id="ARBA00004236"/>
    </source>
</evidence>
<sequence length="272" mass="29280">MSAQHIPEDDLTLYAMQALAPDEMREVQTHLDQCAQCRDALASALGDMALLALSVEEQPLPAGARERFLSRIDEAPAGIAVVEAPRHETPRSEYPEESFRRGRTGIFGWLGWVAAAACLAGAVFLYNGNTRLQRELSQTEYQNAQYQAGMQRAQDLMDLLTAPQASQVTLTETKQIPHPSGHAIYLPKKGALIFVASNLNPLPPNKTYELWLIPASGKAPVPAGLFRPDTSGAASIVLPPLPSGVAAKAFGVTIEDLQGSQTPTLPIIMSGE</sequence>
<evidence type="ECO:0000256" key="6">
    <source>
        <dbReference type="ARBA" id="ARBA00023136"/>
    </source>
</evidence>
<dbReference type="Proteomes" id="UP000264702">
    <property type="component" value="Unassembled WGS sequence"/>
</dbReference>
<feature type="domain" description="Putative zinc-finger" evidence="11">
    <location>
        <begin position="9"/>
        <end position="38"/>
    </location>
</feature>
<dbReference type="EMBL" id="QVQT01000002">
    <property type="protein sequence ID" value="RFU17803.1"/>
    <property type="molecule type" value="Genomic_DNA"/>
</dbReference>
<dbReference type="InterPro" id="IPR051474">
    <property type="entry name" value="Anti-sigma-K/W_factor"/>
</dbReference>
<accession>A0A372ITQ3</accession>
<protein>
    <recommendedName>
        <fullName evidence="8">Regulator of SigK</fullName>
    </recommendedName>
    <alternativeName>
        <fullName evidence="7">Sigma-K anti-sigma factor RskA</fullName>
    </alternativeName>
</protein>
<reference evidence="12 13" key="1">
    <citation type="submission" date="2018-08" db="EMBL/GenBank/DDBJ databases">
        <title>Acidipila sp. 4G-K13, an acidobacterium isolated from forest soil.</title>
        <authorList>
            <person name="Gao Z.-H."/>
            <person name="Qiu L.-H."/>
        </authorList>
    </citation>
    <scope>NUCLEOTIDE SEQUENCE [LARGE SCALE GENOMIC DNA]</scope>
    <source>
        <strain evidence="12 13">4G-K13</strain>
    </source>
</reference>
<evidence type="ECO:0000256" key="1">
    <source>
        <dbReference type="ARBA" id="ARBA00004167"/>
    </source>
</evidence>